<dbReference type="Pfam" id="PF04773">
    <property type="entry name" value="FecR"/>
    <property type="match status" value="1"/>
</dbReference>
<evidence type="ECO:0000313" key="10">
    <source>
        <dbReference type="EMBL" id="QJR75321.1"/>
    </source>
</evidence>
<dbReference type="Proteomes" id="UP000500949">
    <property type="component" value="Chromosome"/>
</dbReference>
<name>A0A076ITP9_9BACT</name>
<feature type="domain" description="Protein FecR C-terminal" evidence="3">
    <location>
        <begin position="254"/>
        <end position="321"/>
    </location>
</feature>
<dbReference type="KEGG" id="bdo:EL88_19475"/>
<dbReference type="GO" id="GO:0016989">
    <property type="term" value="F:sigma factor antagonist activity"/>
    <property type="evidence" value="ECO:0007669"/>
    <property type="project" value="TreeGrafter"/>
</dbReference>
<accession>A0A076ITP9</accession>
<dbReference type="Proteomes" id="UP000347681">
    <property type="component" value="Unassembled WGS sequence"/>
</dbReference>
<evidence type="ECO:0000313" key="7">
    <source>
        <dbReference type="EMBL" id="KAA5400070.1"/>
    </source>
</evidence>
<dbReference type="Proteomes" id="UP001181086">
    <property type="component" value="Unassembled WGS sequence"/>
</dbReference>
<reference evidence="10 17" key="3">
    <citation type="submission" date="2019-11" db="EMBL/GenBank/DDBJ databases">
        <title>Complete genome sequence of Bacteroides dorei DSM 17855.</title>
        <authorList>
            <person name="Russell J.T."/>
        </authorList>
    </citation>
    <scope>NUCLEOTIDE SEQUENCE [LARGE SCALE GENOMIC DNA]</scope>
    <source>
        <strain evidence="10 17">DSM 17855</strain>
    </source>
</reference>
<evidence type="ECO:0000259" key="3">
    <source>
        <dbReference type="Pfam" id="PF16344"/>
    </source>
</evidence>
<dbReference type="InterPro" id="IPR006860">
    <property type="entry name" value="FecR"/>
</dbReference>
<keyword evidence="1" id="KW-1133">Transmembrane helix</keyword>
<evidence type="ECO:0000313" key="17">
    <source>
        <dbReference type="Proteomes" id="UP000500949"/>
    </source>
</evidence>
<feature type="domain" description="FecR protein" evidence="2">
    <location>
        <begin position="114"/>
        <end position="207"/>
    </location>
</feature>
<reference evidence="13 14" key="1">
    <citation type="journal article" date="2019" name="Nat. Med.">
        <title>A library of human gut bacterial isolates paired with longitudinal multiomics data enables mechanistic microbiome research.</title>
        <authorList>
            <person name="Poyet M."/>
            <person name="Groussin M."/>
            <person name="Gibbons S.M."/>
            <person name="Avila-Pacheco J."/>
            <person name="Jiang X."/>
            <person name="Kearney S.M."/>
            <person name="Perrotta A.R."/>
            <person name="Berdy B."/>
            <person name="Zhao S."/>
            <person name="Lieberman T.D."/>
            <person name="Swanson P.K."/>
            <person name="Smith M."/>
            <person name="Roesemann S."/>
            <person name="Alexander J.E."/>
            <person name="Rich S.A."/>
            <person name="Livny J."/>
            <person name="Vlamakis H."/>
            <person name="Clish C."/>
            <person name="Bullock K."/>
            <person name="Deik A."/>
            <person name="Scott J."/>
            <person name="Pierce K.A."/>
            <person name="Xavier R.J."/>
            <person name="Alm E.J."/>
        </authorList>
    </citation>
    <scope>NUCLEOTIDE SEQUENCE [LARGE SCALE GENOMIC DNA]</scope>
    <source>
        <strain evidence="7 15">BIOML-A1</strain>
        <strain evidence="5 16">BIOML-A25</strain>
        <strain evidence="8 14">BIOML-A4</strain>
        <strain evidence="6 13">BIOML-A5</strain>
    </source>
</reference>
<dbReference type="Pfam" id="PF16344">
    <property type="entry name" value="FecR_C"/>
    <property type="match status" value="1"/>
</dbReference>
<dbReference type="GeneID" id="93445538"/>
<reference evidence="4" key="4">
    <citation type="submission" date="2022-01" db="EMBL/GenBank/DDBJ databases">
        <title>Novel bile acid biosynthetic pathways are enriched in the microbiome of centenarians.</title>
        <authorList>
            <person name="Sato Y."/>
            <person name="Atarashi K."/>
            <person name="Plichta R.D."/>
            <person name="Arai Y."/>
            <person name="Sasajima S."/>
            <person name="Kearney M.S."/>
            <person name="Suda W."/>
            <person name="Takeshita K."/>
            <person name="Sasaki T."/>
            <person name="Okamoto S."/>
            <person name="Skelly N.A."/>
            <person name="Okamura Y."/>
            <person name="Vlamakis H."/>
            <person name="Li Y."/>
            <person name="Tanoue T."/>
            <person name="Takei H."/>
            <person name="Nittono H."/>
            <person name="Narushima S."/>
            <person name="Irie J."/>
            <person name="Itoh H."/>
            <person name="Moriya K."/>
            <person name="Sugiura Y."/>
            <person name="Suematsu M."/>
            <person name="Moritoki N."/>
            <person name="Shibata S."/>
            <person name="Littman R.D."/>
            <person name="Fischbach A.M."/>
            <person name="Uwamino Y."/>
            <person name="Inoue T."/>
            <person name="Honda A."/>
            <person name="Hattori M."/>
            <person name="Murai T."/>
            <person name="Xavier J.R."/>
            <person name="Hirose N."/>
            <person name="Honda K."/>
        </authorList>
    </citation>
    <scope>NUCLEOTIDE SEQUENCE</scope>
    <source>
        <strain evidence="4">CE91-St7</strain>
    </source>
</reference>
<feature type="transmembrane region" description="Helical" evidence="1">
    <location>
        <begin position="80"/>
        <end position="101"/>
    </location>
</feature>
<dbReference type="Proteomes" id="UP000481616">
    <property type="component" value="Unassembled WGS sequence"/>
</dbReference>
<dbReference type="EMBL" id="BQOB01000001">
    <property type="protein sequence ID" value="GKH81122.1"/>
    <property type="molecule type" value="Genomic_DNA"/>
</dbReference>
<keyword evidence="1" id="KW-0812">Transmembrane</keyword>
<evidence type="ECO:0000313" key="15">
    <source>
        <dbReference type="Proteomes" id="UP000481616"/>
    </source>
</evidence>
<evidence type="ECO:0000313" key="16">
    <source>
        <dbReference type="Proteomes" id="UP000481700"/>
    </source>
</evidence>
<sequence length="324" mass="37088">MKKLETKYRNDELSPAELQELRNRIKSMSDYEIGEEMYQTWMNEKIDVTSVPDKQIDKIKAQIENSIKEEKSNGFDFSRIIQIAATILLPVFIILSGYLYYENRQIATKEMIVCTARGERASVTLPDGTAVSLNSESRLAYFPQTYNKKERKISFDGEGYFQIDKNKEVPFIIDAQGLQVKVLGTTFNLLVRKDHKTAELALEEGSVWLGATQSHKNVILHPKQKAILDQSTGNIFIIAEEDTQKISAWRHGNMIFRNTKFSEVIHTIEQSYNVRINITCKNCPTDTFTGTLPLTNLNEVLEVIEKSYHLKAQIKGKEIILTDI</sequence>
<dbReference type="EMBL" id="CP046176">
    <property type="protein sequence ID" value="QJR75321.1"/>
    <property type="molecule type" value="Genomic_DNA"/>
</dbReference>
<evidence type="ECO:0000313" key="6">
    <source>
        <dbReference type="EMBL" id="KAA5379493.1"/>
    </source>
</evidence>
<protein>
    <submittedName>
        <fullName evidence="4">Anti-sigma factor</fullName>
    </submittedName>
    <submittedName>
        <fullName evidence="10">DUF4974 domain-containing protein</fullName>
    </submittedName>
    <submittedName>
        <fullName evidence="5">FecR family protein</fullName>
    </submittedName>
</protein>
<keyword evidence="1" id="KW-0472">Membrane</keyword>
<evidence type="ECO:0000313" key="11">
    <source>
        <dbReference type="EMBL" id="TDB06343.1"/>
    </source>
</evidence>
<dbReference type="Gene3D" id="3.55.50.30">
    <property type="match status" value="1"/>
</dbReference>
<dbReference type="PANTHER" id="PTHR30273">
    <property type="entry name" value="PERIPLASMIC SIGNAL SENSOR AND SIGMA FACTOR ACTIVATOR FECR-RELATED"/>
    <property type="match status" value="1"/>
</dbReference>
<reference evidence="9" key="5">
    <citation type="submission" date="2023-10" db="EMBL/GenBank/DDBJ databases">
        <title>Genome of Potential pathogenic bacteria in Crohn's disease.</title>
        <authorList>
            <person name="Rodriguez-Palacios A."/>
        </authorList>
    </citation>
    <scope>NUCLEOTIDE SEQUENCE</scope>
    <source>
        <strain evidence="9">CavFT-hAR62</strain>
    </source>
</reference>
<dbReference type="Proteomes" id="UP000441162">
    <property type="component" value="Unassembled WGS sequence"/>
</dbReference>
<dbReference type="EMBL" id="JAWDEV010000010">
    <property type="protein sequence ID" value="MDU0270584.1"/>
    <property type="molecule type" value="Genomic_DNA"/>
</dbReference>
<evidence type="ECO:0000256" key="1">
    <source>
        <dbReference type="SAM" id="Phobius"/>
    </source>
</evidence>
<dbReference type="Proteomes" id="UP001055104">
    <property type="component" value="Unassembled WGS sequence"/>
</dbReference>
<reference evidence="11 12" key="2">
    <citation type="journal article" date="2019" name="Nat. Microbiol.">
        <title>Genomic variation and strain-specific functional adaptation in the human gut microbiome during early life.</title>
        <authorList>
            <person name="Vatanen T."/>
            <person name="Plichta D.R."/>
            <person name="Somani J."/>
            <person name="Munch P.C."/>
            <person name="Arthur T.D."/>
            <person name="Hall A.B."/>
            <person name="Rudolf S."/>
            <person name="Oakeley E.J."/>
            <person name="Ke X."/>
            <person name="Young R.A."/>
            <person name="Haiser H.J."/>
            <person name="Kolde R."/>
            <person name="Yassour M."/>
            <person name="Luopajarvi K."/>
            <person name="Siljander H."/>
            <person name="Virtanen S.M."/>
            <person name="Ilonen J."/>
            <person name="Uibo R."/>
            <person name="Tillmann V."/>
            <person name="Mokurov S."/>
            <person name="Dorshakova N."/>
            <person name="Porter J.A."/>
            <person name="McHardy A.C."/>
            <person name="Lahdesmaki H."/>
            <person name="Vlamakis H."/>
            <person name="Huttenhower C."/>
            <person name="Knip M."/>
            <person name="Xavier R.J."/>
        </authorList>
    </citation>
    <scope>NUCLEOTIDE SEQUENCE [LARGE SCALE GENOMIC DNA]</scope>
    <source>
        <strain evidence="11 12">RJX1052</strain>
    </source>
</reference>
<dbReference type="EMBL" id="VVZB01000020">
    <property type="protein sequence ID" value="KAA5379493.1"/>
    <property type="molecule type" value="Genomic_DNA"/>
</dbReference>
<evidence type="ECO:0000259" key="2">
    <source>
        <dbReference type="Pfam" id="PF04773"/>
    </source>
</evidence>
<dbReference type="EMBL" id="SLTX01000001">
    <property type="protein sequence ID" value="TDB06343.1"/>
    <property type="molecule type" value="Genomic_DNA"/>
</dbReference>
<evidence type="ECO:0000313" key="12">
    <source>
        <dbReference type="Proteomes" id="UP000294834"/>
    </source>
</evidence>
<evidence type="ECO:0000313" key="8">
    <source>
        <dbReference type="EMBL" id="KAA5407014.1"/>
    </source>
</evidence>
<evidence type="ECO:0000313" key="14">
    <source>
        <dbReference type="Proteomes" id="UP000441162"/>
    </source>
</evidence>
<dbReference type="InterPro" id="IPR012373">
    <property type="entry name" value="Ferrdict_sens_TM"/>
</dbReference>
<dbReference type="InterPro" id="IPR032508">
    <property type="entry name" value="FecR_C"/>
</dbReference>
<evidence type="ECO:0000313" key="9">
    <source>
        <dbReference type="EMBL" id="MDU0270584.1"/>
    </source>
</evidence>
<evidence type="ECO:0000313" key="5">
    <source>
        <dbReference type="EMBL" id="KAA5319285.1"/>
    </source>
</evidence>
<dbReference type="EMBL" id="VVZV01000011">
    <property type="protein sequence ID" value="KAA5319285.1"/>
    <property type="molecule type" value="Genomic_DNA"/>
</dbReference>
<dbReference type="PIRSF" id="PIRSF018266">
    <property type="entry name" value="FecR"/>
    <property type="match status" value="1"/>
</dbReference>
<dbReference type="Proteomes" id="UP000294834">
    <property type="component" value="Unassembled WGS sequence"/>
</dbReference>
<dbReference type="RefSeq" id="WP_007836586.1">
    <property type="nucleotide sequence ID" value="NZ_BAABYF010000001.1"/>
</dbReference>
<organism evidence="5 16">
    <name type="scientific">Phocaeicola dorei</name>
    <dbReference type="NCBI Taxonomy" id="357276"/>
    <lineage>
        <taxon>Bacteria</taxon>
        <taxon>Pseudomonadati</taxon>
        <taxon>Bacteroidota</taxon>
        <taxon>Bacteroidia</taxon>
        <taxon>Bacteroidales</taxon>
        <taxon>Bacteroidaceae</taxon>
        <taxon>Phocaeicola</taxon>
    </lineage>
</organism>
<evidence type="ECO:0000313" key="13">
    <source>
        <dbReference type="Proteomes" id="UP000347681"/>
    </source>
</evidence>
<dbReference type="Gene3D" id="2.60.120.1440">
    <property type="match status" value="1"/>
</dbReference>
<dbReference type="KEGG" id="bdh:GV66_09000"/>
<dbReference type="Proteomes" id="UP000481700">
    <property type="component" value="Unassembled WGS sequence"/>
</dbReference>
<dbReference type="EMBL" id="VVYY01000003">
    <property type="protein sequence ID" value="KAA5400070.1"/>
    <property type="molecule type" value="Genomic_DNA"/>
</dbReference>
<dbReference type="PANTHER" id="PTHR30273:SF2">
    <property type="entry name" value="PROTEIN FECR"/>
    <property type="match status" value="1"/>
</dbReference>
<gene>
    <name evidence="4" type="ORF">CE91St7_20060</name>
    <name evidence="11" type="ORF">E1J06_02400</name>
    <name evidence="8" type="ORF">F2Y51_05930</name>
    <name evidence="7" type="ORF">F2Y58_05310</name>
    <name evidence="6" type="ORF">F2Y61_20870</name>
    <name evidence="5" type="ORF">F2Z07_11415</name>
    <name evidence="10" type="ORF">GKD17_02460</name>
    <name evidence="9" type="ORF">RVH45_11940</name>
</gene>
<dbReference type="AlphaFoldDB" id="A0A076ITP9"/>
<dbReference type="eggNOG" id="COG3712">
    <property type="taxonomic scope" value="Bacteria"/>
</dbReference>
<evidence type="ECO:0000313" key="4">
    <source>
        <dbReference type="EMBL" id="GKH81122.1"/>
    </source>
</evidence>
<proteinExistence type="predicted"/>
<dbReference type="EMBL" id="VVZA01000003">
    <property type="protein sequence ID" value="KAA5407014.1"/>
    <property type="molecule type" value="Genomic_DNA"/>
</dbReference>